<protein>
    <submittedName>
        <fullName evidence="2">Uncharacterized protein</fullName>
    </submittedName>
</protein>
<gene>
    <name evidence="2" type="ordered locus">Srot_3054</name>
</gene>
<reference evidence="2 3" key="1">
    <citation type="journal article" date="2010" name="Stand. Genomic Sci.">
        <title>Complete genome sequence of Segniliparus rotundus type strain (CDC 1076).</title>
        <authorList>
            <person name="Sikorski J."/>
            <person name="Lapidus A."/>
            <person name="Copeland A."/>
            <person name="Misra M."/>
            <person name="Glavina Del Rio T."/>
            <person name="Nolan M."/>
            <person name="Lucas S."/>
            <person name="Chen F."/>
            <person name="Tice H."/>
            <person name="Cheng J.F."/>
            <person name="Jando M."/>
            <person name="Schneider S."/>
            <person name="Bruce D."/>
            <person name="Goodwin L."/>
            <person name="Pitluck S."/>
            <person name="Liolios K."/>
            <person name="Mikhailova N."/>
            <person name="Pati A."/>
            <person name="Ivanova N."/>
            <person name="Mavromatis K."/>
            <person name="Chen A."/>
            <person name="Palaniappan K."/>
            <person name="Chertkov O."/>
            <person name="Land M."/>
            <person name="Hauser L."/>
            <person name="Chang Y.J."/>
            <person name="Jeffries C.D."/>
            <person name="Brettin T."/>
            <person name="Detter J.C."/>
            <person name="Han C."/>
            <person name="Rohde M."/>
            <person name="Goker M."/>
            <person name="Bristow J."/>
            <person name="Eisen J.A."/>
            <person name="Markowitz V."/>
            <person name="Hugenholtz P."/>
            <person name="Kyrpides N.C."/>
            <person name="Klenk H.P."/>
        </authorList>
    </citation>
    <scope>NUCLEOTIDE SEQUENCE [LARGE SCALE GENOMIC DNA]</scope>
    <source>
        <strain evidence="3">ATCC BAA-972 / CDC 1076 / CIP 108378 / DSM 44985 / JCM 13578</strain>
    </source>
</reference>
<dbReference type="HOGENOM" id="CLU_210415_1_0_11"/>
<keyword evidence="3" id="KW-1185">Reference proteome</keyword>
<evidence type="ECO:0000256" key="1">
    <source>
        <dbReference type="SAM" id="Phobius"/>
    </source>
</evidence>
<organism evidence="2 3">
    <name type="scientific">Segniliparus rotundus (strain ATCC BAA-972 / CDC 1076 / CIP 108378 / DSM 44985 / JCM 13578)</name>
    <dbReference type="NCBI Taxonomy" id="640132"/>
    <lineage>
        <taxon>Bacteria</taxon>
        <taxon>Bacillati</taxon>
        <taxon>Actinomycetota</taxon>
        <taxon>Actinomycetes</taxon>
        <taxon>Mycobacteriales</taxon>
        <taxon>Segniliparaceae</taxon>
        <taxon>Segniliparus</taxon>
    </lineage>
</organism>
<feature type="transmembrane region" description="Helical" evidence="1">
    <location>
        <begin position="6"/>
        <end position="23"/>
    </location>
</feature>
<evidence type="ECO:0000313" key="3">
    <source>
        <dbReference type="Proteomes" id="UP000002247"/>
    </source>
</evidence>
<accession>D6ZEK2</accession>
<name>D6ZEK2_SEGRD</name>
<proteinExistence type="predicted"/>
<dbReference type="KEGG" id="srt:Srot_3054"/>
<keyword evidence="1" id="KW-0472">Membrane</keyword>
<dbReference type="EMBL" id="CP001958">
    <property type="protein sequence ID" value="ADG99478.1"/>
    <property type="molecule type" value="Genomic_DNA"/>
</dbReference>
<dbReference type="Proteomes" id="UP000002247">
    <property type="component" value="Chromosome"/>
</dbReference>
<sequence length="31" mass="3418">MHFFEALLVISGVVIVWFGGYLAKSLFTGSK</sequence>
<dbReference type="AlphaFoldDB" id="D6ZEK2"/>
<keyword evidence="1" id="KW-1133">Transmembrane helix</keyword>
<evidence type="ECO:0000313" key="2">
    <source>
        <dbReference type="EMBL" id="ADG99478.1"/>
    </source>
</evidence>
<keyword evidence="1" id="KW-0812">Transmembrane</keyword>